<organism evidence="7 8">
    <name type="scientific">Gordonia hankookensis</name>
    <dbReference type="NCBI Taxonomy" id="589403"/>
    <lineage>
        <taxon>Bacteria</taxon>
        <taxon>Bacillati</taxon>
        <taxon>Actinomycetota</taxon>
        <taxon>Actinomycetes</taxon>
        <taxon>Mycobacteriales</taxon>
        <taxon>Gordoniaceae</taxon>
        <taxon>Gordonia</taxon>
    </lineage>
</organism>
<dbReference type="InterPro" id="IPR020829">
    <property type="entry name" value="GlycerAld_3-P_DH_cat"/>
</dbReference>
<sequence>MTVRVGVNGFGRIGRNFFRAIEAQKALGTTDIEIVAVNDLTDNATLAHLLKFDSILGRFPEEVSVDGDYIVVGDKRIKALEVKEGPAALPWGDLGVDVVVESTGIFTARAKAQGHLDAGAKKVIISAPASDEDITIVMGVNDDKYDGSQNIISNASCTTNCLGPFAKVLNDEFGIVSGLMTTVHAYTQDQNLQDGPHKDLRRARAAAINVVPTSTGAAKAISLVIPELKGKLDGYALRVPIPTGSVTDLTAVLEKSPSADEVNAAMKAAAEGPLKGILKYYDAPIVSSDIVTDPHSSLFDAGLTKVIGNQVKAVSWYDNEWGYSNRLVDLTGLVGKSL</sequence>
<proteinExistence type="inferred from homology"/>
<dbReference type="Gene3D" id="3.40.50.720">
    <property type="entry name" value="NAD(P)-binding Rossmann-like Domain"/>
    <property type="match status" value="1"/>
</dbReference>
<dbReference type="InterPro" id="IPR020828">
    <property type="entry name" value="GlycerAld_3-P_DH_NAD(P)-bd"/>
</dbReference>
<dbReference type="Proteomes" id="UP000602395">
    <property type="component" value="Unassembled WGS sequence"/>
</dbReference>
<dbReference type="InterPro" id="IPR020830">
    <property type="entry name" value="GlycerAld_3-P_DH_AS"/>
</dbReference>
<accession>A0ABR7WJ37</accession>
<evidence type="ECO:0000313" key="8">
    <source>
        <dbReference type="Proteomes" id="UP000602395"/>
    </source>
</evidence>
<dbReference type="InterPro" id="IPR020831">
    <property type="entry name" value="GlycerAld/Erythrose_P_DH"/>
</dbReference>
<dbReference type="NCBIfam" id="TIGR01534">
    <property type="entry name" value="GAPDH-I"/>
    <property type="match status" value="1"/>
</dbReference>
<dbReference type="InterPro" id="IPR036291">
    <property type="entry name" value="NAD(P)-bd_dom_sf"/>
</dbReference>
<dbReference type="PIRSF" id="PIRSF000149">
    <property type="entry name" value="GAP_DH"/>
    <property type="match status" value="1"/>
</dbReference>
<evidence type="ECO:0000313" key="7">
    <source>
        <dbReference type="EMBL" id="MBD1321932.1"/>
    </source>
</evidence>
<dbReference type="RefSeq" id="WP_164307918.1">
    <property type="nucleotide sequence ID" value="NZ_BAABAD010000004.1"/>
</dbReference>
<dbReference type="SUPFAM" id="SSF55347">
    <property type="entry name" value="Glyceraldehyde-3-phosphate dehydrogenase-like, C-terminal domain"/>
    <property type="match status" value="1"/>
</dbReference>
<gene>
    <name evidence="7" type="primary">gap</name>
    <name evidence="7" type="ORF">IDF66_20340</name>
</gene>
<dbReference type="InterPro" id="IPR006424">
    <property type="entry name" value="Glyceraldehyde-3-P_DH_1"/>
</dbReference>
<name>A0ABR7WJ37_9ACTN</name>
<dbReference type="PRINTS" id="PR00078">
    <property type="entry name" value="G3PDHDRGNASE"/>
</dbReference>
<evidence type="ECO:0000256" key="3">
    <source>
        <dbReference type="ARBA" id="ARBA00023002"/>
    </source>
</evidence>
<dbReference type="SUPFAM" id="SSF51735">
    <property type="entry name" value="NAD(P)-binding Rossmann-fold domains"/>
    <property type="match status" value="1"/>
</dbReference>
<keyword evidence="3 5" id="KW-0560">Oxidoreductase</keyword>
<feature type="domain" description="Glyceraldehyde 3-phosphate dehydrogenase NAD(P) binding" evidence="6">
    <location>
        <begin position="3"/>
        <end position="157"/>
    </location>
</feature>
<dbReference type="CDD" id="cd05214">
    <property type="entry name" value="GAPDH_I_N"/>
    <property type="match status" value="1"/>
</dbReference>
<evidence type="ECO:0000256" key="2">
    <source>
        <dbReference type="ARBA" id="ARBA00021022"/>
    </source>
</evidence>
<dbReference type="SMART" id="SM00846">
    <property type="entry name" value="Gp_dh_N"/>
    <property type="match status" value="1"/>
</dbReference>
<evidence type="ECO:0000256" key="4">
    <source>
        <dbReference type="RuleBase" id="RU000397"/>
    </source>
</evidence>
<protein>
    <recommendedName>
        <fullName evidence="2 5">Glyceraldehyde-3-phosphate dehydrogenase</fullName>
        <ecNumber evidence="5">1.2.1.-</ecNumber>
    </recommendedName>
</protein>
<dbReference type="Pfam" id="PF00044">
    <property type="entry name" value="Gp_dh_N"/>
    <property type="match status" value="1"/>
</dbReference>
<evidence type="ECO:0000259" key="6">
    <source>
        <dbReference type="SMART" id="SM00846"/>
    </source>
</evidence>
<dbReference type="Gene3D" id="3.30.360.10">
    <property type="entry name" value="Dihydrodipicolinate Reductase, domain 2"/>
    <property type="match status" value="1"/>
</dbReference>
<comment type="caution">
    <text evidence="7">The sequence shown here is derived from an EMBL/GenBank/DDBJ whole genome shotgun (WGS) entry which is preliminary data.</text>
</comment>
<dbReference type="EC" id="1.2.1.-" evidence="5"/>
<dbReference type="Pfam" id="PF02800">
    <property type="entry name" value="Gp_dh_C"/>
    <property type="match status" value="1"/>
</dbReference>
<evidence type="ECO:0000256" key="5">
    <source>
        <dbReference type="RuleBase" id="RU361160"/>
    </source>
</evidence>
<keyword evidence="8" id="KW-1185">Reference proteome</keyword>
<evidence type="ECO:0000256" key="1">
    <source>
        <dbReference type="ARBA" id="ARBA00007406"/>
    </source>
</evidence>
<comment type="similarity">
    <text evidence="1 4">Belongs to the glyceraldehyde-3-phosphate dehydrogenase family.</text>
</comment>
<dbReference type="EMBL" id="JACWMS010000004">
    <property type="protein sequence ID" value="MBD1321932.1"/>
    <property type="molecule type" value="Genomic_DNA"/>
</dbReference>
<reference evidence="7 8" key="1">
    <citation type="submission" date="2020-09" db="EMBL/GenBank/DDBJ databases">
        <title>Novel species in genus Gordonia.</title>
        <authorList>
            <person name="Zhang G."/>
        </authorList>
    </citation>
    <scope>NUCLEOTIDE SEQUENCE [LARGE SCALE GENOMIC DNA]</scope>
    <source>
        <strain evidence="7 8">ON-33</strain>
    </source>
</reference>
<dbReference type="PROSITE" id="PS00071">
    <property type="entry name" value="GAPDH"/>
    <property type="match status" value="1"/>
</dbReference>
<dbReference type="PANTHER" id="PTHR43148">
    <property type="entry name" value="GLYCERALDEHYDE-3-PHOSPHATE DEHYDROGENASE 2"/>
    <property type="match status" value="1"/>
</dbReference>
<dbReference type="CDD" id="cd18126">
    <property type="entry name" value="GAPDH_I_C"/>
    <property type="match status" value="1"/>
</dbReference>